<reference evidence="2 3" key="1">
    <citation type="journal article" date="2019" name="Int. J. Syst. Evol. Microbiol.">
        <title>The Global Catalogue of Microorganisms (GCM) 10K type strain sequencing project: providing services to taxonomists for standard genome sequencing and annotation.</title>
        <authorList>
            <consortium name="The Broad Institute Genomics Platform"/>
            <consortium name="The Broad Institute Genome Sequencing Center for Infectious Disease"/>
            <person name="Wu L."/>
            <person name="Ma J."/>
        </authorList>
    </citation>
    <scope>NUCLEOTIDE SEQUENCE [LARGE SCALE GENOMIC DNA]</scope>
    <source>
        <strain evidence="2 3">JCM 12140</strain>
    </source>
</reference>
<keyword evidence="1" id="KW-0732">Signal</keyword>
<dbReference type="RefSeq" id="WP_204609754.1">
    <property type="nucleotide sequence ID" value="NZ_BAAAJX010000004.1"/>
</dbReference>
<evidence type="ECO:0000313" key="3">
    <source>
        <dbReference type="Proteomes" id="UP001501742"/>
    </source>
</evidence>
<proteinExistence type="predicted"/>
<gene>
    <name evidence="2" type="ORF">GCM10009627_10990</name>
</gene>
<keyword evidence="3" id="KW-1185">Reference proteome</keyword>
<evidence type="ECO:0000256" key="1">
    <source>
        <dbReference type="SAM" id="SignalP"/>
    </source>
</evidence>
<dbReference type="Proteomes" id="UP001501742">
    <property type="component" value="Unassembled WGS sequence"/>
</dbReference>
<accession>A0ABN1ZDP5</accession>
<dbReference type="EMBL" id="BAAAJX010000004">
    <property type="protein sequence ID" value="GAA1492753.1"/>
    <property type="molecule type" value="Genomic_DNA"/>
</dbReference>
<comment type="caution">
    <text evidence="2">The sequence shown here is derived from an EMBL/GenBank/DDBJ whole genome shotgun (WGS) entry which is preliminary data.</text>
</comment>
<organism evidence="2 3">
    <name type="scientific">Curtobacterium herbarum</name>
    <dbReference type="NCBI Taxonomy" id="150122"/>
    <lineage>
        <taxon>Bacteria</taxon>
        <taxon>Bacillati</taxon>
        <taxon>Actinomycetota</taxon>
        <taxon>Actinomycetes</taxon>
        <taxon>Micrococcales</taxon>
        <taxon>Microbacteriaceae</taxon>
        <taxon>Curtobacterium</taxon>
    </lineage>
</organism>
<name>A0ABN1ZDP5_9MICO</name>
<protein>
    <recommendedName>
        <fullName evidence="4">Glycosyl hydrolase family 98 putative carbohydrate-binding module domain-containing protein</fullName>
    </recommendedName>
</protein>
<evidence type="ECO:0008006" key="4">
    <source>
        <dbReference type="Google" id="ProtNLM"/>
    </source>
</evidence>
<feature type="chain" id="PRO_5047433941" description="Glycosyl hydrolase family 98 putative carbohydrate-binding module domain-containing protein" evidence="1">
    <location>
        <begin position="44"/>
        <end position="168"/>
    </location>
</feature>
<sequence>MTTTTTTTTATTATRRRSTAAVLATALVVGGLAAATVAGPAAAATAQDRGAAVADVGTTATGDLFASCQYGNVRGTWERSGTTFTAHITQYGLQPSDSAVGSYTGAIAVTLNGGTPTQRTDLLTDRNTHAIDLRATTQVPTSQAVEAKFTIRASGFPSYPSCTVTKWY</sequence>
<evidence type="ECO:0000313" key="2">
    <source>
        <dbReference type="EMBL" id="GAA1492753.1"/>
    </source>
</evidence>
<feature type="signal peptide" evidence="1">
    <location>
        <begin position="1"/>
        <end position="43"/>
    </location>
</feature>